<dbReference type="eggNOG" id="COG1538">
    <property type="taxonomic scope" value="Bacteria"/>
</dbReference>
<keyword evidence="2" id="KW-0732">Signal</keyword>
<evidence type="ECO:0000256" key="1">
    <source>
        <dbReference type="SAM" id="MobiDB-lite"/>
    </source>
</evidence>
<dbReference type="Proteomes" id="UP000001964">
    <property type="component" value="Chromosome"/>
</dbReference>
<dbReference type="PROSITE" id="PS51257">
    <property type="entry name" value="PROKAR_LIPOPROTEIN"/>
    <property type="match status" value="1"/>
</dbReference>
<dbReference type="EMBL" id="CP000449">
    <property type="protein sequence ID" value="ABI66575.1"/>
    <property type="molecule type" value="Genomic_DNA"/>
</dbReference>
<dbReference type="RefSeq" id="WP_011644220.1">
    <property type="nucleotide sequence ID" value="NC_008347.1"/>
</dbReference>
<feature type="region of interest" description="Disordered" evidence="1">
    <location>
        <begin position="433"/>
        <end position="453"/>
    </location>
</feature>
<dbReference type="AlphaFoldDB" id="Q0AMB8"/>
<gene>
    <name evidence="3" type="ordered locus">Mmar10_2283</name>
</gene>
<dbReference type="InterPro" id="IPR010131">
    <property type="entry name" value="MdtP/NodT-like"/>
</dbReference>
<protein>
    <submittedName>
        <fullName evidence="3">Outer membrane efflux protein</fullName>
    </submittedName>
</protein>
<name>Q0AMB8_MARMM</name>
<evidence type="ECO:0000256" key="2">
    <source>
        <dbReference type="SAM" id="SignalP"/>
    </source>
</evidence>
<dbReference type="SUPFAM" id="SSF56954">
    <property type="entry name" value="Outer membrane efflux proteins (OEP)"/>
    <property type="match status" value="1"/>
</dbReference>
<dbReference type="KEGG" id="mmr:Mmar10_2283"/>
<dbReference type="PANTHER" id="PTHR30203">
    <property type="entry name" value="OUTER MEMBRANE CATION EFFLUX PROTEIN"/>
    <property type="match status" value="1"/>
</dbReference>
<feature type="chain" id="PRO_5004168210" evidence="2">
    <location>
        <begin position="23"/>
        <end position="453"/>
    </location>
</feature>
<organism evidence="3 4">
    <name type="scientific">Maricaulis maris (strain MCS10)</name>
    <name type="common">Caulobacter maris</name>
    <dbReference type="NCBI Taxonomy" id="394221"/>
    <lineage>
        <taxon>Bacteria</taxon>
        <taxon>Pseudomonadati</taxon>
        <taxon>Pseudomonadota</taxon>
        <taxon>Alphaproteobacteria</taxon>
        <taxon>Maricaulales</taxon>
        <taxon>Maricaulaceae</taxon>
        <taxon>Maricaulis</taxon>
    </lineage>
</organism>
<keyword evidence="4" id="KW-1185">Reference proteome</keyword>
<proteinExistence type="predicted"/>
<dbReference type="GO" id="GO:0015562">
    <property type="term" value="F:efflux transmembrane transporter activity"/>
    <property type="evidence" value="ECO:0007669"/>
    <property type="project" value="InterPro"/>
</dbReference>
<dbReference type="PANTHER" id="PTHR30203:SF24">
    <property type="entry name" value="BLR4935 PROTEIN"/>
    <property type="match status" value="1"/>
</dbReference>
<dbReference type="Gene3D" id="1.20.1600.10">
    <property type="entry name" value="Outer membrane efflux proteins (OEP)"/>
    <property type="match status" value="1"/>
</dbReference>
<feature type="signal peptide" evidence="2">
    <location>
        <begin position="1"/>
        <end position="22"/>
    </location>
</feature>
<sequence length="453" mass="48647" precursor="true">MKRTRFNALPVLAILLAVSACATVDPAAVQANVMSSLAERSGPVADTVLPREEGTVSEDMAVSLALANNHRLLARLNEAGLARVDQVMASRPVNPLVEVMTLPGDGHGRVWDVDLRASLLGIAATPWRAAAAQDRYEARQAETVLAALDFVADTRRAWVDAVAARQRLDLQQRIRDAAAASLVVAEEIRAAGNSPALELERERIFAQQAELDYLEAEHAALQARLALGRQLGVPVSADQLPVRLEPRPAPLAAIDTQAALSASLPLAAARASVEAAAGEAGLENWASLLEHVELGGVFEREDGDWSRGWMLEFALPIFDTGSARRTAAQLRTEQAIHQHAALAYEIRNALEAAEAMAMLAQRRVTHIEDDALPTSERLMDATMRQYNAMQVSVFDLMAAVQMRSRTGQAYVEALADWHRGRIALDQIRAGGSPAMVAASDSGDTAPTRGEGGH</sequence>
<evidence type="ECO:0000313" key="3">
    <source>
        <dbReference type="EMBL" id="ABI66575.1"/>
    </source>
</evidence>
<dbReference type="STRING" id="394221.Mmar10_2283"/>
<dbReference type="HOGENOM" id="CLU_043115_0_0_5"/>
<evidence type="ECO:0000313" key="4">
    <source>
        <dbReference type="Proteomes" id="UP000001964"/>
    </source>
</evidence>
<dbReference type="OrthoDB" id="7630773at2"/>
<reference evidence="3 4" key="1">
    <citation type="submission" date="2006-08" db="EMBL/GenBank/DDBJ databases">
        <title>Complete sequence of Maricaulis maris MCS10.</title>
        <authorList>
            <consortium name="US DOE Joint Genome Institute"/>
            <person name="Copeland A."/>
            <person name="Lucas S."/>
            <person name="Lapidus A."/>
            <person name="Barry K."/>
            <person name="Detter J.C."/>
            <person name="Glavina del Rio T."/>
            <person name="Hammon N."/>
            <person name="Israni S."/>
            <person name="Dalin E."/>
            <person name="Tice H."/>
            <person name="Pitluck S."/>
            <person name="Saunders E."/>
            <person name="Brettin T."/>
            <person name="Bruce D."/>
            <person name="Han C."/>
            <person name="Tapia R."/>
            <person name="Gilna P."/>
            <person name="Schmutz J."/>
            <person name="Larimer F."/>
            <person name="Land M."/>
            <person name="Hauser L."/>
            <person name="Kyrpides N."/>
            <person name="Mikhailova N."/>
            <person name="Viollier P."/>
            <person name="Stephens C."/>
            <person name="Richardson P."/>
        </authorList>
    </citation>
    <scope>NUCLEOTIDE SEQUENCE [LARGE SCALE GENOMIC DNA]</scope>
    <source>
        <strain evidence="3 4">MCS10</strain>
    </source>
</reference>
<accession>Q0AMB8</accession>